<dbReference type="InterPro" id="IPR035965">
    <property type="entry name" value="PAS-like_dom_sf"/>
</dbReference>
<dbReference type="PRINTS" id="PR00344">
    <property type="entry name" value="BCTRLSENSOR"/>
</dbReference>
<dbReference type="InterPro" id="IPR036097">
    <property type="entry name" value="HisK_dim/P_sf"/>
</dbReference>
<dbReference type="HOGENOM" id="CLU_315893_0_0_5"/>
<dbReference type="Gene3D" id="3.30.450.20">
    <property type="entry name" value="PAS domain"/>
    <property type="match status" value="3"/>
</dbReference>
<dbReference type="SUPFAM" id="SSF55781">
    <property type="entry name" value="GAF domain-like"/>
    <property type="match status" value="1"/>
</dbReference>
<keyword evidence="5" id="KW-0547">Nucleotide-binding</keyword>
<dbReference type="Pfam" id="PF00512">
    <property type="entry name" value="HisKA"/>
    <property type="match status" value="1"/>
</dbReference>
<dbReference type="PROSITE" id="PS50113">
    <property type="entry name" value="PAC"/>
    <property type="match status" value="1"/>
</dbReference>
<dbReference type="STRING" id="1294273.roselon_01227"/>
<evidence type="ECO:0000259" key="11">
    <source>
        <dbReference type="PROSITE" id="PS50110"/>
    </source>
</evidence>
<evidence type="ECO:0000313" key="14">
    <source>
        <dbReference type="EMBL" id="AHM03618.1"/>
    </source>
</evidence>
<dbReference type="SMART" id="SM00091">
    <property type="entry name" value="PAS"/>
    <property type="match status" value="3"/>
</dbReference>
<evidence type="ECO:0000256" key="3">
    <source>
        <dbReference type="ARBA" id="ARBA00022553"/>
    </source>
</evidence>
<dbReference type="InterPro" id="IPR001610">
    <property type="entry name" value="PAC"/>
</dbReference>
<dbReference type="eggNOG" id="COG0784">
    <property type="taxonomic scope" value="Bacteria"/>
</dbReference>
<reference evidence="14 15" key="1">
    <citation type="submission" date="2013-03" db="EMBL/GenBank/DDBJ databases">
        <authorList>
            <person name="Fiebig A."/>
            <person name="Goeker M."/>
            <person name="Klenk H.-P.P."/>
        </authorList>
    </citation>
    <scope>NUCLEOTIDE SEQUENCE [LARGE SCALE GENOMIC DNA]</scope>
    <source>
        <strain evidence="15">DSM 19469</strain>
    </source>
</reference>
<dbReference type="PROSITE" id="PS50109">
    <property type="entry name" value="HIS_KIN"/>
    <property type="match status" value="1"/>
</dbReference>
<dbReference type="Gene3D" id="1.10.287.130">
    <property type="match status" value="1"/>
</dbReference>
<comment type="catalytic activity">
    <reaction evidence="1">
        <text>ATP + protein L-histidine = ADP + protein N-phospho-L-histidine.</text>
        <dbReference type="EC" id="2.7.13.3"/>
    </reaction>
</comment>
<dbReference type="InterPro" id="IPR003594">
    <property type="entry name" value="HATPase_dom"/>
</dbReference>
<accession>W8RRA8</accession>
<evidence type="ECO:0000256" key="1">
    <source>
        <dbReference type="ARBA" id="ARBA00000085"/>
    </source>
</evidence>
<feature type="domain" description="Response regulatory" evidence="11">
    <location>
        <begin position="792"/>
        <end position="908"/>
    </location>
</feature>
<evidence type="ECO:0000256" key="7">
    <source>
        <dbReference type="ARBA" id="ARBA00022840"/>
    </source>
</evidence>
<feature type="modified residue" description="4-aspartylphosphate" evidence="9">
    <location>
        <position position="843"/>
    </location>
</feature>
<dbReference type="InterPro" id="IPR003661">
    <property type="entry name" value="HisK_dim/P_dom"/>
</dbReference>
<dbReference type="EC" id="2.7.13.3" evidence="2"/>
<protein>
    <recommendedName>
        <fullName evidence="2">histidine kinase</fullName>
        <ecNumber evidence="2">2.7.13.3</ecNumber>
    </recommendedName>
</protein>
<evidence type="ECO:0000259" key="13">
    <source>
        <dbReference type="PROSITE" id="PS50113"/>
    </source>
</evidence>
<evidence type="ECO:0000256" key="2">
    <source>
        <dbReference type="ARBA" id="ARBA00012438"/>
    </source>
</evidence>
<dbReference type="GO" id="GO:0005524">
    <property type="term" value="F:ATP binding"/>
    <property type="evidence" value="ECO:0007669"/>
    <property type="project" value="UniProtKB-KW"/>
</dbReference>
<sequence>MREALLELQILREREARVLEETRTLLECVEAYSTAPSAGAALASIFVSLAQKIGADLSMLVVPDEAGSLRVVACSEAAYLGETLRAPVDVFARPRNIADLNLLGEWSGAIDPETFPGLIVAPVSDSLALMALRKAPHPFRKTDVPLVQRLSGLAAQALQNREVAAEKDLLAATISGSSSGFAIADATDPNRPLVYVNAAFERISGYSAAESLGRNCRFLNAEPEGAPERVRLGRAVAEATGGTFLLRNRRKSGELFWNELTLFPVRDTAGTVRNLVATQSDVSDRVAAAAERDQANDRMRRALAATEDAFLLLDRDQRVVFANDAVEGLFPADGLQWARGTHFSQNWARYLEGCRDLPGRVTALLRNPDIPALSHLPSGREVDLPDGRNVLMRAGVLDDGGLVVSATDITAMKSAERLLSQRLAAIEATSDGIAVTDDGGRLIYLNSSASYLLGFAEARSGLGQRWRDRYAPGPERTRPGAPFATTLSRASGETVQTHEISGAPLDGGGSVIVIRDITENLATAAREEDLMAELLRMQRQEAIAQLTAGVAHDFNNLLSAINGSATLIGMIDDLPAEVKPHLERIATAGAQSAKLVARLLDIGAGSETTGTFALSSILADLPSLVAPSLPGRIAFAIEDGTPPVALRGTASSLSQILINLILNARDAIGAADGRIALSVTRFAATQAKDLAVGSLDPGRTYARLAVQDTGAGMDAETASDIFRPYFTTKGRQGTGLGLATAAMQIRSVGGALGVQTAPGAGTRLTVYWPIAELRPRTEAATLAADDDLTGLTILVVDDDPNVGAVLASFLEARGAEVAGCEDPRDALAVIEEDPAAWSALITDYDMPAMSGGALAAAAIAAAPDLPVFVVTALSKRLSDPRLMDGKAAGIFAKPIDLEALAQALAAQAVKR</sequence>
<evidence type="ECO:0000313" key="15">
    <source>
        <dbReference type="Proteomes" id="UP000019593"/>
    </source>
</evidence>
<dbReference type="PANTHER" id="PTHR43065">
    <property type="entry name" value="SENSOR HISTIDINE KINASE"/>
    <property type="match status" value="1"/>
</dbReference>
<dbReference type="InterPro" id="IPR036890">
    <property type="entry name" value="HATPase_C_sf"/>
</dbReference>
<dbReference type="InterPro" id="IPR001789">
    <property type="entry name" value="Sig_transdc_resp-reg_receiver"/>
</dbReference>
<dbReference type="SUPFAM" id="SSF55785">
    <property type="entry name" value="PYP-like sensor domain (PAS domain)"/>
    <property type="match status" value="3"/>
</dbReference>
<dbReference type="GO" id="GO:0000155">
    <property type="term" value="F:phosphorelay sensor kinase activity"/>
    <property type="evidence" value="ECO:0007669"/>
    <property type="project" value="InterPro"/>
</dbReference>
<proteinExistence type="predicted"/>
<keyword evidence="6" id="KW-0418">Kinase</keyword>
<dbReference type="InterPro" id="IPR000014">
    <property type="entry name" value="PAS"/>
</dbReference>
<dbReference type="SUPFAM" id="SSF52172">
    <property type="entry name" value="CheY-like"/>
    <property type="match status" value="1"/>
</dbReference>
<dbReference type="Pfam" id="PF00072">
    <property type="entry name" value="Response_reg"/>
    <property type="match status" value="1"/>
</dbReference>
<evidence type="ECO:0000256" key="4">
    <source>
        <dbReference type="ARBA" id="ARBA00022679"/>
    </source>
</evidence>
<dbReference type="EMBL" id="CP004372">
    <property type="protein sequence ID" value="AHM03618.1"/>
    <property type="molecule type" value="Genomic_DNA"/>
</dbReference>
<dbReference type="SUPFAM" id="SSF47384">
    <property type="entry name" value="Homodimeric domain of signal transducing histidine kinase"/>
    <property type="match status" value="1"/>
</dbReference>
<dbReference type="Gene3D" id="3.40.50.2300">
    <property type="match status" value="1"/>
</dbReference>
<evidence type="ECO:0000256" key="6">
    <source>
        <dbReference type="ARBA" id="ARBA00022777"/>
    </source>
</evidence>
<keyword evidence="15" id="KW-1185">Reference proteome</keyword>
<dbReference type="PROSITE" id="PS50110">
    <property type="entry name" value="RESPONSE_REGULATORY"/>
    <property type="match status" value="1"/>
</dbReference>
<evidence type="ECO:0000256" key="9">
    <source>
        <dbReference type="PROSITE-ProRule" id="PRU00169"/>
    </source>
</evidence>
<feature type="domain" description="PAS" evidence="12">
    <location>
        <begin position="166"/>
        <end position="224"/>
    </location>
</feature>
<keyword evidence="4" id="KW-0808">Transferase</keyword>
<organism evidence="14 15">
    <name type="scientific">Roseicyclus elongatus DSM 19469</name>
    <dbReference type="NCBI Taxonomy" id="1294273"/>
    <lineage>
        <taxon>Bacteria</taxon>
        <taxon>Pseudomonadati</taxon>
        <taxon>Pseudomonadota</taxon>
        <taxon>Alphaproteobacteria</taxon>
        <taxon>Rhodobacterales</taxon>
        <taxon>Roseobacteraceae</taxon>
        <taxon>Roseicyclus</taxon>
    </lineage>
</organism>
<evidence type="ECO:0000256" key="8">
    <source>
        <dbReference type="ARBA" id="ARBA00023012"/>
    </source>
</evidence>
<dbReference type="PROSITE" id="PS50112">
    <property type="entry name" value="PAS"/>
    <property type="match status" value="2"/>
</dbReference>
<dbReference type="SMART" id="SM00387">
    <property type="entry name" value="HATPase_c"/>
    <property type="match status" value="1"/>
</dbReference>
<dbReference type="SUPFAM" id="SSF55874">
    <property type="entry name" value="ATPase domain of HSP90 chaperone/DNA topoisomerase II/histidine kinase"/>
    <property type="match status" value="1"/>
</dbReference>
<keyword evidence="3 9" id="KW-0597">Phosphoprotein</keyword>
<dbReference type="InterPro" id="IPR004358">
    <property type="entry name" value="Sig_transdc_His_kin-like_C"/>
</dbReference>
<dbReference type="Pfam" id="PF13426">
    <property type="entry name" value="PAS_9"/>
    <property type="match status" value="1"/>
</dbReference>
<name>W8RRA8_9RHOB</name>
<dbReference type="NCBIfam" id="TIGR00229">
    <property type="entry name" value="sensory_box"/>
    <property type="match status" value="1"/>
</dbReference>
<dbReference type="Pfam" id="PF13188">
    <property type="entry name" value="PAS_8"/>
    <property type="match status" value="1"/>
</dbReference>
<dbReference type="Gene3D" id="3.30.565.10">
    <property type="entry name" value="Histidine kinase-like ATPase, C-terminal domain"/>
    <property type="match status" value="1"/>
</dbReference>
<dbReference type="SMART" id="SM00086">
    <property type="entry name" value="PAC"/>
    <property type="match status" value="1"/>
</dbReference>
<dbReference type="InterPro" id="IPR011006">
    <property type="entry name" value="CheY-like_superfamily"/>
</dbReference>
<dbReference type="CDD" id="cd00082">
    <property type="entry name" value="HisKA"/>
    <property type="match status" value="1"/>
</dbReference>
<dbReference type="InterPro" id="IPR005467">
    <property type="entry name" value="His_kinase_dom"/>
</dbReference>
<dbReference type="PANTHER" id="PTHR43065:SF46">
    <property type="entry name" value="C4-DICARBOXYLATE TRANSPORT SENSOR PROTEIN DCTB"/>
    <property type="match status" value="1"/>
</dbReference>
<dbReference type="SMART" id="SM00388">
    <property type="entry name" value="HisKA"/>
    <property type="match status" value="1"/>
</dbReference>
<keyword evidence="7" id="KW-0067">ATP-binding</keyword>
<feature type="domain" description="PAC" evidence="13">
    <location>
        <begin position="242"/>
        <end position="294"/>
    </location>
</feature>
<gene>
    <name evidence="14" type="ORF">roselon_01227</name>
</gene>
<keyword evidence="8" id="KW-0902">Two-component regulatory system</keyword>
<dbReference type="InterPro" id="IPR000700">
    <property type="entry name" value="PAS-assoc_C"/>
</dbReference>
<dbReference type="CDD" id="cd00156">
    <property type="entry name" value="REC"/>
    <property type="match status" value="1"/>
</dbReference>
<dbReference type="Pfam" id="PF02518">
    <property type="entry name" value="HATPase_c"/>
    <property type="match status" value="1"/>
</dbReference>
<dbReference type="Proteomes" id="UP000019593">
    <property type="component" value="Chromosome"/>
</dbReference>
<dbReference type="KEGG" id="red:roselon_01227"/>
<dbReference type="Pfam" id="PF12860">
    <property type="entry name" value="PAS_7"/>
    <property type="match status" value="1"/>
</dbReference>
<feature type="domain" description="PAS" evidence="12">
    <location>
        <begin position="425"/>
        <end position="457"/>
    </location>
</feature>
<evidence type="ECO:0000259" key="12">
    <source>
        <dbReference type="PROSITE" id="PS50112"/>
    </source>
</evidence>
<evidence type="ECO:0000259" key="10">
    <source>
        <dbReference type="PROSITE" id="PS50109"/>
    </source>
</evidence>
<evidence type="ECO:0000256" key="5">
    <source>
        <dbReference type="ARBA" id="ARBA00022741"/>
    </source>
</evidence>
<dbReference type="eggNOG" id="COG3852">
    <property type="taxonomic scope" value="Bacteria"/>
</dbReference>
<dbReference type="AlphaFoldDB" id="W8RRA8"/>
<dbReference type="CDD" id="cd00130">
    <property type="entry name" value="PAS"/>
    <property type="match status" value="1"/>
</dbReference>
<feature type="domain" description="Histidine kinase" evidence="10">
    <location>
        <begin position="549"/>
        <end position="772"/>
    </location>
</feature>
<dbReference type="SMART" id="SM00448">
    <property type="entry name" value="REC"/>
    <property type="match status" value="1"/>
</dbReference>